<organism evidence="1 2">
    <name type="scientific">Streblomastix strix</name>
    <dbReference type="NCBI Taxonomy" id="222440"/>
    <lineage>
        <taxon>Eukaryota</taxon>
        <taxon>Metamonada</taxon>
        <taxon>Preaxostyla</taxon>
        <taxon>Oxymonadida</taxon>
        <taxon>Streblomastigidae</taxon>
        <taxon>Streblomastix</taxon>
    </lineage>
</organism>
<dbReference type="OrthoDB" id="10261348at2759"/>
<dbReference type="AlphaFoldDB" id="A0A5J4V6N9"/>
<evidence type="ECO:0000313" key="2">
    <source>
        <dbReference type="Proteomes" id="UP000324800"/>
    </source>
</evidence>
<dbReference type="Pfam" id="PF08315">
    <property type="entry name" value="cwf18"/>
    <property type="match status" value="1"/>
</dbReference>
<dbReference type="GO" id="GO:0005684">
    <property type="term" value="C:U2-type spliceosomal complex"/>
    <property type="evidence" value="ECO:0007669"/>
    <property type="project" value="TreeGrafter"/>
</dbReference>
<sequence>MQPLFFRSYAPSDQNLRKLMLPPPRIPHIETNINVEPIREVNGRVELRALAPKRSTQDLKRDVKNKLDKIDKQTIKTLHTLANEQEGQKS</sequence>
<proteinExistence type="predicted"/>
<reference evidence="1 2" key="1">
    <citation type="submission" date="2019-03" db="EMBL/GenBank/DDBJ databases">
        <title>Single cell metagenomics reveals metabolic interactions within the superorganism composed of flagellate Streblomastix strix and complex community of Bacteroidetes bacteria on its surface.</title>
        <authorList>
            <person name="Treitli S.C."/>
            <person name="Kolisko M."/>
            <person name="Husnik F."/>
            <person name="Keeling P."/>
            <person name="Hampl V."/>
        </authorList>
    </citation>
    <scope>NUCLEOTIDE SEQUENCE [LARGE SCALE GENOMIC DNA]</scope>
    <source>
        <strain evidence="1">ST1C</strain>
    </source>
</reference>
<dbReference type="EMBL" id="SNRW01009144">
    <property type="protein sequence ID" value="KAA6378439.1"/>
    <property type="molecule type" value="Genomic_DNA"/>
</dbReference>
<dbReference type="PANTHER" id="PTHR31551">
    <property type="entry name" value="PRE-MRNA-SPLICING FACTOR CWF18"/>
    <property type="match status" value="1"/>
</dbReference>
<dbReference type="Proteomes" id="UP000324800">
    <property type="component" value="Unassembled WGS sequence"/>
</dbReference>
<comment type="caution">
    <text evidence="1">The sequence shown here is derived from an EMBL/GenBank/DDBJ whole genome shotgun (WGS) entry which is preliminary data.</text>
</comment>
<dbReference type="GO" id="GO:0071014">
    <property type="term" value="C:post-mRNA release spliceosomal complex"/>
    <property type="evidence" value="ECO:0007669"/>
    <property type="project" value="TreeGrafter"/>
</dbReference>
<evidence type="ECO:0000313" key="1">
    <source>
        <dbReference type="EMBL" id="KAA6378439.1"/>
    </source>
</evidence>
<dbReference type="PANTHER" id="PTHR31551:SF1">
    <property type="entry name" value="COILED-COIL DOMAIN-CONTAINING PROTEIN 12"/>
    <property type="match status" value="1"/>
</dbReference>
<accession>A0A5J4V6N9</accession>
<dbReference type="InterPro" id="IPR013169">
    <property type="entry name" value="mRNA_splic_Cwf18-like"/>
</dbReference>
<protein>
    <submittedName>
        <fullName evidence="1">Uncharacterized protein</fullName>
    </submittedName>
</protein>
<name>A0A5J4V6N9_9EUKA</name>
<gene>
    <name evidence="1" type="ORF">EZS28_026035</name>
</gene>